<sequence>MRMIDVTILLADGQFDLAGIKPKKLLVAIKEREVALVAAVKRAIFESTGFDASVKLGSVKPTSGVEIQLEDCSLKADKVERVLTEIGLAVYFLRGSNFKREDIHITMRGATISSL</sequence>
<comment type="caution">
    <text evidence="1">The sequence shown here is derived from an EMBL/GenBank/DDBJ whole genome shotgun (WGS) entry which is preliminary data.</text>
</comment>
<accession>A0A0G1KLX4</accession>
<evidence type="ECO:0000313" key="2">
    <source>
        <dbReference type="Proteomes" id="UP000034172"/>
    </source>
</evidence>
<organism evidence="1 2">
    <name type="scientific">Candidatus Collierbacteria bacterium GW2011_GWC2_44_18</name>
    <dbReference type="NCBI Taxonomy" id="1618392"/>
    <lineage>
        <taxon>Bacteria</taxon>
        <taxon>Candidatus Collieribacteriota</taxon>
    </lineage>
</organism>
<evidence type="ECO:0000313" key="1">
    <source>
        <dbReference type="EMBL" id="KKT48959.1"/>
    </source>
</evidence>
<dbReference type="STRING" id="1618392.UW41_C0014G0003"/>
<gene>
    <name evidence="1" type="ORF">UW41_C0014G0003</name>
</gene>
<proteinExistence type="predicted"/>
<name>A0A0G1KLX4_9BACT</name>
<dbReference type="Proteomes" id="UP000034172">
    <property type="component" value="Unassembled WGS sequence"/>
</dbReference>
<reference evidence="1 2" key="1">
    <citation type="journal article" date="2015" name="Nature">
        <title>rRNA introns, odd ribosomes, and small enigmatic genomes across a large radiation of phyla.</title>
        <authorList>
            <person name="Brown C.T."/>
            <person name="Hug L.A."/>
            <person name="Thomas B.C."/>
            <person name="Sharon I."/>
            <person name="Castelle C.J."/>
            <person name="Singh A."/>
            <person name="Wilkins M.J."/>
            <person name="Williams K.H."/>
            <person name="Banfield J.F."/>
        </authorList>
    </citation>
    <scope>NUCLEOTIDE SEQUENCE [LARGE SCALE GENOMIC DNA]</scope>
</reference>
<protein>
    <submittedName>
        <fullName evidence="1">Uncharacterized protein</fullName>
    </submittedName>
</protein>
<dbReference type="AlphaFoldDB" id="A0A0G1KLX4"/>
<dbReference type="EMBL" id="LCIE01000014">
    <property type="protein sequence ID" value="KKT48959.1"/>
    <property type="molecule type" value="Genomic_DNA"/>
</dbReference>